<comment type="similarity">
    <text evidence="1">Belongs to the peptidase S10 family.</text>
</comment>
<keyword evidence="5" id="KW-0325">Glycoprotein</keyword>
<feature type="chain" id="PRO_5047356972" description="Carboxypeptidase" evidence="6">
    <location>
        <begin position="18"/>
        <end position="622"/>
    </location>
</feature>
<keyword evidence="2" id="KW-0121">Carboxypeptidase</keyword>
<gene>
    <name evidence="7" type="ORF">GFSPODELE1_LOCUS9647</name>
</gene>
<dbReference type="Pfam" id="PF00450">
    <property type="entry name" value="Peptidase_S10"/>
    <property type="match status" value="1"/>
</dbReference>
<evidence type="ECO:0000256" key="4">
    <source>
        <dbReference type="ARBA" id="ARBA00022801"/>
    </source>
</evidence>
<dbReference type="Proteomes" id="UP001497453">
    <property type="component" value="Chromosome 8"/>
</dbReference>
<evidence type="ECO:0000256" key="3">
    <source>
        <dbReference type="ARBA" id="ARBA00022670"/>
    </source>
</evidence>
<dbReference type="InterPro" id="IPR001563">
    <property type="entry name" value="Peptidase_S10"/>
</dbReference>
<keyword evidence="8" id="KW-1185">Reference proteome</keyword>
<proteinExistence type="inferred from homology"/>
<evidence type="ECO:0000256" key="2">
    <source>
        <dbReference type="ARBA" id="ARBA00022645"/>
    </source>
</evidence>
<dbReference type="EMBL" id="OZ037951">
    <property type="protein sequence ID" value="CAL1714177.1"/>
    <property type="molecule type" value="Genomic_DNA"/>
</dbReference>
<accession>A0ABP1E4M1</accession>
<evidence type="ECO:0000313" key="7">
    <source>
        <dbReference type="EMBL" id="CAL1714177.1"/>
    </source>
</evidence>
<keyword evidence="4" id="KW-0378">Hydrolase</keyword>
<dbReference type="SUPFAM" id="SSF53474">
    <property type="entry name" value="alpha/beta-Hydrolases"/>
    <property type="match status" value="1"/>
</dbReference>
<protein>
    <recommendedName>
        <fullName evidence="9">Carboxypeptidase</fullName>
    </recommendedName>
</protein>
<name>A0ABP1E4M1_9APHY</name>
<dbReference type="PANTHER" id="PTHR11802">
    <property type="entry name" value="SERINE PROTEASE FAMILY S10 SERINE CARBOXYPEPTIDASE"/>
    <property type="match status" value="1"/>
</dbReference>
<evidence type="ECO:0008006" key="9">
    <source>
        <dbReference type="Google" id="ProtNLM"/>
    </source>
</evidence>
<dbReference type="InterPro" id="IPR029058">
    <property type="entry name" value="AB_hydrolase_fold"/>
</dbReference>
<feature type="signal peptide" evidence="6">
    <location>
        <begin position="1"/>
        <end position="17"/>
    </location>
</feature>
<organism evidence="7 8">
    <name type="scientific">Somion occarium</name>
    <dbReference type="NCBI Taxonomy" id="3059160"/>
    <lineage>
        <taxon>Eukaryota</taxon>
        <taxon>Fungi</taxon>
        <taxon>Dikarya</taxon>
        <taxon>Basidiomycota</taxon>
        <taxon>Agaricomycotina</taxon>
        <taxon>Agaricomycetes</taxon>
        <taxon>Polyporales</taxon>
        <taxon>Cerrenaceae</taxon>
        <taxon>Somion</taxon>
    </lineage>
</organism>
<keyword evidence="6" id="KW-0732">Signal</keyword>
<evidence type="ECO:0000256" key="1">
    <source>
        <dbReference type="ARBA" id="ARBA00009431"/>
    </source>
</evidence>
<dbReference type="PRINTS" id="PR00724">
    <property type="entry name" value="CRBOXYPTASEC"/>
</dbReference>
<keyword evidence="3" id="KW-0645">Protease</keyword>
<reference evidence="8" key="1">
    <citation type="submission" date="2024-04" db="EMBL/GenBank/DDBJ databases">
        <authorList>
            <person name="Shaw F."/>
            <person name="Minotto A."/>
        </authorList>
    </citation>
    <scope>NUCLEOTIDE SEQUENCE [LARGE SCALE GENOMIC DNA]</scope>
</reference>
<evidence type="ECO:0000256" key="5">
    <source>
        <dbReference type="ARBA" id="ARBA00023180"/>
    </source>
</evidence>
<dbReference type="Gene3D" id="3.40.50.1820">
    <property type="entry name" value="alpha/beta hydrolase"/>
    <property type="match status" value="1"/>
</dbReference>
<sequence length="622" mass="69213">MLRAALLFVVLFSSVQAQNQPPSSWPHDYPGKPVGDFSPAWQDYLQVKGPLPNVTFDMPRSFAGNIGVNRAGHPNNTLFFWGWEKDQGSLTDADNTDPWGIWLNGGPGSSSLLGLLFENGPIRINGDYSASPNSFSWNRLADYFWIDQPVGTGFATADSEGYAQDEDEVARDFWGFVENLVKVFPNLKNRPLYLTGESYSGRYIPYMTKEYFGLSNPPVKLAKIVIGDGTMANLHVCHDLPATAVINTYPQLISYDPEVYQYFEQQEELCGYNVTLTYPQNGFFPTINPADPESPEAKNNFKLRQSWRYLSKRALAANIHSRKTQLVSRNTDALQKREAERQQWKRNLSQRANGTIDPFYACFLGDELMEYALNFSLPWSLSNYTGNHDWEAINVYFVPDALNPESPLDGVPFLNNNVTRAAIHAPTSKNWSPGINYPFGGPDGVDPSKSMVFLSELHANASKHGIPFIFYSGNSDALDSHRSTEMTIQNMTFGGIQGFTRKPSTPWYDDDGNFAGIVHQERNVTFLLFSTAGHQVPLYQPAQALTFLREFVLGDNPNGTVITASGTTNVVGGETPTLFANNILRGQDGIYVGSIVTQSTFTYPSATIAAWDRFTSTAFPTP</sequence>
<evidence type="ECO:0000256" key="6">
    <source>
        <dbReference type="SAM" id="SignalP"/>
    </source>
</evidence>
<evidence type="ECO:0000313" key="8">
    <source>
        <dbReference type="Proteomes" id="UP001497453"/>
    </source>
</evidence>
<dbReference type="PANTHER" id="PTHR11802:SF479">
    <property type="entry name" value="CARBOXYPEPTIDASE"/>
    <property type="match status" value="1"/>
</dbReference>